<dbReference type="Proteomes" id="UP000215914">
    <property type="component" value="Unassembled WGS sequence"/>
</dbReference>
<proteinExistence type="predicted"/>
<evidence type="ECO:0000313" key="3">
    <source>
        <dbReference type="EMBL" id="KAF5808875.1"/>
    </source>
</evidence>
<feature type="domain" description="Transposase (putative) gypsy type" evidence="2">
    <location>
        <begin position="75"/>
        <end position="137"/>
    </location>
</feature>
<sequence>MASPLKPSSPPASLVEEDVETSEASGGLPVIKWSVRQFRQLMTSIRIPDEYGAIYPKDGETTADAPVGVKLFSKFFVLGNFWLSLTVFMAELLEYYRIHISQLSPLGMVRARHFEYYFRSQNIEPTLENFWRFYQLHVQLGFYSF</sequence>
<reference evidence="3" key="2">
    <citation type="submission" date="2020-06" db="EMBL/GenBank/DDBJ databases">
        <title>Helianthus annuus Genome sequencing and assembly Release 2.</title>
        <authorList>
            <person name="Gouzy J."/>
            <person name="Langlade N."/>
            <person name="Munos S."/>
        </authorList>
    </citation>
    <scope>NUCLEOTIDE SEQUENCE</scope>
    <source>
        <tissue evidence="3">Leaves</tissue>
    </source>
</reference>
<dbReference type="EMBL" id="MNCJ02000319">
    <property type="protein sequence ID" value="KAF5808875.1"/>
    <property type="molecule type" value="Genomic_DNA"/>
</dbReference>
<dbReference type="Gramene" id="mRNA:HanXRQr2_Chr04g0150531">
    <property type="protein sequence ID" value="CDS:HanXRQr2_Chr04g0150531.1"/>
    <property type="gene ID" value="HanXRQr2_Chr04g0150531"/>
</dbReference>
<protein>
    <recommendedName>
        <fullName evidence="2">Transposase (putative) gypsy type domain-containing protein</fullName>
    </recommendedName>
</protein>
<dbReference type="Pfam" id="PF04195">
    <property type="entry name" value="Transposase_28"/>
    <property type="match status" value="1"/>
</dbReference>
<accession>A0A9K3J580</accession>
<name>A0A9K3J580_HELAN</name>
<organism evidence="3 4">
    <name type="scientific">Helianthus annuus</name>
    <name type="common">Common sunflower</name>
    <dbReference type="NCBI Taxonomy" id="4232"/>
    <lineage>
        <taxon>Eukaryota</taxon>
        <taxon>Viridiplantae</taxon>
        <taxon>Streptophyta</taxon>
        <taxon>Embryophyta</taxon>
        <taxon>Tracheophyta</taxon>
        <taxon>Spermatophyta</taxon>
        <taxon>Magnoliopsida</taxon>
        <taxon>eudicotyledons</taxon>
        <taxon>Gunneridae</taxon>
        <taxon>Pentapetalae</taxon>
        <taxon>asterids</taxon>
        <taxon>campanulids</taxon>
        <taxon>Asterales</taxon>
        <taxon>Asteraceae</taxon>
        <taxon>Asteroideae</taxon>
        <taxon>Heliantheae alliance</taxon>
        <taxon>Heliantheae</taxon>
        <taxon>Helianthus</taxon>
    </lineage>
</organism>
<reference evidence="3" key="1">
    <citation type="journal article" date="2017" name="Nature">
        <title>The sunflower genome provides insights into oil metabolism, flowering and Asterid evolution.</title>
        <authorList>
            <person name="Badouin H."/>
            <person name="Gouzy J."/>
            <person name="Grassa C.J."/>
            <person name="Murat F."/>
            <person name="Staton S.E."/>
            <person name="Cottret L."/>
            <person name="Lelandais-Briere C."/>
            <person name="Owens G.L."/>
            <person name="Carrere S."/>
            <person name="Mayjonade B."/>
            <person name="Legrand L."/>
            <person name="Gill N."/>
            <person name="Kane N.C."/>
            <person name="Bowers J.E."/>
            <person name="Hubner S."/>
            <person name="Bellec A."/>
            <person name="Berard A."/>
            <person name="Berges H."/>
            <person name="Blanchet N."/>
            <person name="Boniface M.C."/>
            <person name="Brunel D."/>
            <person name="Catrice O."/>
            <person name="Chaidir N."/>
            <person name="Claudel C."/>
            <person name="Donnadieu C."/>
            <person name="Faraut T."/>
            <person name="Fievet G."/>
            <person name="Helmstetter N."/>
            <person name="King M."/>
            <person name="Knapp S.J."/>
            <person name="Lai Z."/>
            <person name="Le Paslier M.C."/>
            <person name="Lippi Y."/>
            <person name="Lorenzon L."/>
            <person name="Mandel J.R."/>
            <person name="Marage G."/>
            <person name="Marchand G."/>
            <person name="Marquand E."/>
            <person name="Bret-Mestries E."/>
            <person name="Morien E."/>
            <person name="Nambeesan S."/>
            <person name="Nguyen T."/>
            <person name="Pegot-Espagnet P."/>
            <person name="Pouilly N."/>
            <person name="Raftis F."/>
            <person name="Sallet E."/>
            <person name="Schiex T."/>
            <person name="Thomas J."/>
            <person name="Vandecasteele C."/>
            <person name="Vares D."/>
            <person name="Vear F."/>
            <person name="Vautrin S."/>
            <person name="Crespi M."/>
            <person name="Mangin B."/>
            <person name="Burke J.M."/>
            <person name="Salse J."/>
            <person name="Munos S."/>
            <person name="Vincourt P."/>
            <person name="Rieseberg L.H."/>
            <person name="Langlade N.B."/>
        </authorList>
    </citation>
    <scope>NUCLEOTIDE SEQUENCE</scope>
    <source>
        <tissue evidence="3">Leaves</tissue>
    </source>
</reference>
<dbReference type="PANTHER" id="PTHR31099:SF49">
    <property type="entry name" value="MYOSIN HEAVY CHAIN-LIKE PROTEIN"/>
    <property type="match status" value="1"/>
</dbReference>
<dbReference type="AlphaFoldDB" id="A0A9K3J580"/>
<keyword evidence="4" id="KW-1185">Reference proteome</keyword>
<evidence type="ECO:0000313" key="4">
    <source>
        <dbReference type="Proteomes" id="UP000215914"/>
    </source>
</evidence>
<evidence type="ECO:0000256" key="1">
    <source>
        <dbReference type="SAM" id="MobiDB-lite"/>
    </source>
</evidence>
<comment type="caution">
    <text evidence="3">The sequence shown here is derived from an EMBL/GenBank/DDBJ whole genome shotgun (WGS) entry which is preliminary data.</text>
</comment>
<dbReference type="InterPro" id="IPR007321">
    <property type="entry name" value="Transposase_28"/>
</dbReference>
<gene>
    <name evidence="3" type="ORF">HanXRQr2_Chr04g0150531</name>
</gene>
<feature type="compositionally biased region" description="Low complexity" evidence="1">
    <location>
        <begin position="1"/>
        <end position="14"/>
    </location>
</feature>
<dbReference type="PANTHER" id="PTHR31099">
    <property type="entry name" value="OS06G0165300 PROTEIN"/>
    <property type="match status" value="1"/>
</dbReference>
<feature type="region of interest" description="Disordered" evidence="1">
    <location>
        <begin position="1"/>
        <end position="20"/>
    </location>
</feature>
<evidence type="ECO:0000259" key="2">
    <source>
        <dbReference type="Pfam" id="PF04195"/>
    </source>
</evidence>